<name>A0A067SD80_GALM3</name>
<protein>
    <submittedName>
        <fullName evidence="2">Uncharacterized protein</fullName>
    </submittedName>
</protein>
<feature type="compositionally biased region" description="Pro residues" evidence="1">
    <location>
        <begin position="1"/>
        <end position="10"/>
    </location>
</feature>
<dbReference type="Proteomes" id="UP000027222">
    <property type="component" value="Unassembled WGS sequence"/>
</dbReference>
<organism evidence="2 3">
    <name type="scientific">Galerina marginata (strain CBS 339.88)</name>
    <dbReference type="NCBI Taxonomy" id="685588"/>
    <lineage>
        <taxon>Eukaryota</taxon>
        <taxon>Fungi</taxon>
        <taxon>Dikarya</taxon>
        <taxon>Basidiomycota</taxon>
        <taxon>Agaricomycotina</taxon>
        <taxon>Agaricomycetes</taxon>
        <taxon>Agaricomycetidae</taxon>
        <taxon>Agaricales</taxon>
        <taxon>Agaricineae</taxon>
        <taxon>Strophariaceae</taxon>
        <taxon>Galerina</taxon>
    </lineage>
</organism>
<feature type="region of interest" description="Disordered" evidence="1">
    <location>
        <begin position="1"/>
        <end position="40"/>
    </location>
</feature>
<dbReference type="EMBL" id="KL142405">
    <property type="protein sequence ID" value="KDR68880.1"/>
    <property type="molecule type" value="Genomic_DNA"/>
</dbReference>
<sequence length="56" mass="6131">MSAPPVPPRPYETTNAHPNHNLNPNPSLAAPPPLPPFPDLRLQTARYNTLSQPKPV</sequence>
<feature type="compositionally biased region" description="Low complexity" evidence="1">
    <location>
        <begin position="15"/>
        <end position="28"/>
    </location>
</feature>
<dbReference type="AlphaFoldDB" id="A0A067SD80"/>
<keyword evidence="3" id="KW-1185">Reference proteome</keyword>
<reference evidence="3" key="1">
    <citation type="journal article" date="2014" name="Proc. Natl. Acad. Sci. U.S.A.">
        <title>Extensive sampling of basidiomycete genomes demonstrates inadequacy of the white-rot/brown-rot paradigm for wood decay fungi.</title>
        <authorList>
            <person name="Riley R."/>
            <person name="Salamov A.A."/>
            <person name="Brown D.W."/>
            <person name="Nagy L.G."/>
            <person name="Floudas D."/>
            <person name="Held B.W."/>
            <person name="Levasseur A."/>
            <person name="Lombard V."/>
            <person name="Morin E."/>
            <person name="Otillar R."/>
            <person name="Lindquist E.A."/>
            <person name="Sun H."/>
            <person name="LaButti K.M."/>
            <person name="Schmutz J."/>
            <person name="Jabbour D."/>
            <person name="Luo H."/>
            <person name="Baker S.E."/>
            <person name="Pisabarro A.G."/>
            <person name="Walton J.D."/>
            <person name="Blanchette R.A."/>
            <person name="Henrissat B."/>
            <person name="Martin F."/>
            <person name="Cullen D."/>
            <person name="Hibbett D.S."/>
            <person name="Grigoriev I.V."/>
        </authorList>
    </citation>
    <scope>NUCLEOTIDE SEQUENCE [LARGE SCALE GENOMIC DNA]</scope>
    <source>
        <strain evidence="3">CBS 339.88</strain>
    </source>
</reference>
<evidence type="ECO:0000256" key="1">
    <source>
        <dbReference type="SAM" id="MobiDB-lite"/>
    </source>
</evidence>
<accession>A0A067SD80</accession>
<feature type="compositionally biased region" description="Pro residues" evidence="1">
    <location>
        <begin position="29"/>
        <end position="38"/>
    </location>
</feature>
<evidence type="ECO:0000313" key="3">
    <source>
        <dbReference type="Proteomes" id="UP000027222"/>
    </source>
</evidence>
<dbReference type="HOGENOM" id="CLU_3014292_0_0_1"/>
<gene>
    <name evidence="2" type="ORF">GALMADRAFT_256383</name>
</gene>
<evidence type="ECO:0000313" key="2">
    <source>
        <dbReference type="EMBL" id="KDR68880.1"/>
    </source>
</evidence>
<proteinExistence type="predicted"/>